<dbReference type="RefSeq" id="WP_128638634.1">
    <property type="nucleotide sequence ID" value="NZ_CP008947.1"/>
</dbReference>
<dbReference type="GO" id="GO:0003724">
    <property type="term" value="F:RNA helicase activity"/>
    <property type="evidence" value="ECO:0007669"/>
    <property type="project" value="TreeGrafter"/>
</dbReference>
<feature type="domain" description="Helicase ATP-binding" evidence="7">
    <location>
        <begin position="45"/>
        <end position="218"/>
    </location>
</feature>
<evidence type="ECO:0000256" key="3">
    <source>
        <dbReference type="ARBA" id="ARBA00022806"/>
    </source>
</evidence>
<protein>
    <submittedName>
        <fullName evidence="9">DEAD/DEAH box helicase</fullName>
    </submittedName>
</protein>
<gene>
    <name evidence="9" type="ORF">EP51_04250</name>
</gene>
<dbReference type="Pfam" id="PF00271">
    <property type="entry name" value="Helicase_C"/>
    <property type="match status" value="1"/>
</dbReference>
<feature type="compositionally biased region" description="Basic and acidic residues" evidence="6">
    <location>
        <begin position="414"/>
        <end position="425"/>
    </location>
</feature>
<dbReference type="GO" id="GO:0016787">
    <property type="term" value="F:hydrolase activity"/>
    <property type="evidence" value="ECO:0007669"/>
    <property type="project" value="UniProtKB-KW"/>
</dbReference>
<evidence type="ECO:0000256" key="1">
    <source>
        <dbReference type="ARBA" id="ARBA00022741"/>
    </source>
</evidence>
<dbReference type="InterPro" id="IPR011545">
    <property type="entry name" value="DEAD/DEAH_box_helicase_dom"/>
</dbReference>
<dbReference type="EMBL" id="CP008947">
    <property type="protein sequence ID" value="AII03863.1"/>
    <property type="molecule type" value="Genomic_DNA"/>
</dbReference>
<dbReference type="InterPro" id="IPR001650">
    <property type="entry name" value="Helicase_C-like"/>
</dbReference>
<dbReference type="PANTHER" id="PTHR47959">
    <property type="entry name" value="ATP-DEPENDENT RNA HELICASE RHLE-RELATED"/>
    <property type="match status" value="1"/>
</dbReference>
<dbReference type="AlphaFoldDB" id="A0A076EFN1"/>
<dbReference type="CDD" id="cd00268">
    <property type="entry name" value="DEADc"/>
    <property type="match status" value="1"/>
</dbReference>
<dbReference type="PANTHER" id="PTHR47959:SF13">
    <property type="entry name" value="ATP-DEPENDENT RNA HELICASE RHLE"/>
    <property type="match status" value="1"/>
</dbReference>
<keyword evidence="1" id="KW-0547">Nucleotide-binding</keyword>
<evidence type="ECO:0000256" key="4">
    <source>
        <dbReference type="ARBA" id="ARBA00022840"/>
    </source>
</evidence>
<dbReference type="GO" id="GO:0003676">
    <property type="term" value="F:nucleic acid binding"/>
    <property type="evidence" value="ECO:0007669"/>
    <property type="project" value="InterPro"/>
</dbReference>
<dbReference type="InterPro" id="IPR044742">
    <property type="entry name" value="DEAD/DEAH_RhlB"/>
</dbReference>
<evidence type="ECO:0000259" key="8">
    <source>
        <dbReference type="PROSITE" id="PS51194"/>
    </source>
</evidence>
<evidence type="ECO:0000256" key="2">
    <source>
        <dbReference type="ARBA" id="ARBA00022801"/>
    </source>
</evidence>
<proteinExistence type="inferred from homology"/>
<evidence type="ECO:0000256" key="5">
    <source>
        <dbReference type="ARBA" id="ARBA00038437"/>
    </source>
</evidence>
<reference evidence="9 10" key="1">
    <citation type="submission" date="2014-07" db="EMBL/GenBank/DDBJ databases">
        <title>Genome Sequence of Rhodococcus opacus Strain R7, a Biodegrader of Mono- and Polycyclic Aromatic Hydrocarbons.</title>
        <authorList>
            <person name="Di Gennaro P."/>
            <person name="Zampolli J."/>
            <person name="Presti I."/>
            <person name="Cappelletti M."/>
            <person name="D'Ursi P."/>
            <person name="Orro A."/>
            <person name="Mezzelani A."/>
            <person name="Milanesi L."/>
        </authorList>
    </citation>
    <scope>NUCLEOTIDE SEQUENCE [LARGE SCALE GENOMIC DNA]</scope>
    <source>
        <strain evidence="9 10">R7</strain>
    </source>
</reference>
<comment type="similarity">
    <text evidence="5">Belongs to the DEAD box helicase family.</text>
</comment>
<dbReference type="CDD" id="cd18787">
    <property type="entry name" value="SF2_C_DEAD"/>
    <property type="match status" value="1"/>
</dbReference>
<sequence>MPDDEFSSPAPVGETFLALGLPAVMTHALDRSGIGAPFPIQAATIPDVLAGRDVLGRAPTGSGKTLAFGLPMLVRLKGAASRRGFPRGIVLVPTRELALQIERALDEPALSVGLRVANVVGGIPIKRQVEILSRGVDLLIATPGRLADHVAQGSVSLDDVTVLTLDEADHMADLGFMPQVTTILDKTPAGGQRLLFSATLDGEVDTLVRRYLRDPVTHSTAPVTASVSTMRHHLLFVDRVDKRSVVAHIGSRAGRTLMFVRTKYGVDRLAQQLHEAGISAGALHGGKAQNNRTRTLESFADGTTPVLVATDVAARGIHVDDISLVVHVDPPADPKDYLHRAGRTARAGESGVVVTLVTEDERAEVEKLTRKAGIEVDGVRVRPGDPVLAEITGARRPTGKAVPAPDTRAPAQDTPKKGRQAHDTGGRPARRGRPGDGGAPRAGARRGRKPGPASTPHGHRNRGAH</sequence>
<keyword evidence="2" id="KW-0378">Hydrolase</keyword>
<dbReference type="eggNOG" id="COG0513">
    <property type="taxonomic scope" value="Bacteria"/>
</dbReference>
<dbReference type="PROSITE" id="PS51194">
    <property type="entry name" value="HELICASE_CTER"/>
    <property type="match status" value="1"/>
</dbReference>
<dbReference type="SUPFAM" id="SSF52540">
    <property type="entry name" value="P-loop containing nucleoside triphosphate hydrolases"/>
    <property type="match status" value="1"/>
</dbReference>
<evidence type="ECO:0000313" key="9">
    <source>
        <dbReference type="EMBL" id="AII03863.1"/>
    </source>
</evidence>
<dbReference type="SMART" id="SM00487">
    <property type="entry name" value="DEXDc"/>
    <property type="match status" value="1"/>
</dbReference>
<evidence type="ECO:0000259" key="7">
    <source>
        <dbReference type="PROSITE" id="PS51192"/>
    </source>
</evidence>
<keyword evidence="3 9" id="KW-0347">Helicase</keyword>
<dbReference type="GO" id="GO:0005829">
    <property type="term" value="C:cytosol"/>
    <property type="evidence" value="ECO:0007669"/>
    <property type="project" value="TreeGrafter"/>
</dbReference>
<dbReference type="Pfam" id="PF00270">
    <property type="entry name" value="DEAD"/>
    <property type="match status" value="1"/>
</dbReference>
<organism evidence="9 10">
    <name type="scientific">Rhodococcus opacus</name>
    <name type="common">Nocardia opaca</name>
    <dbReference type="NCBI Taxonomy" id="37919"/>
    <lineage>
        <taxon>Bacteria</taxon>
        <taxon>Bacillati</taxon>
        <taxon>Actinomycetota</taxon>
        <taxon>Actinomycetes</taxon>
        <taxon>Mycobacteriales</taxon>
        <taxon>Nocardiaceae</taxon>
        <taxon>Rhodococcus</taxon>
    </lineage>
</organism>
<dbReference type="PROSITE" id="PS51192">
    <property type="entry name" value="HELICASE_ATP_BIND_1"/>
    <property type="match status" value="1"/>
</dbReference>
<evidence type="ECO:0000313" key="10">
    <source>
        <dbReference type="Proteomes" id="UP000028488"/>
    </source>
</evidence>
<dbReference type="InterPro" id="IPR014001">
    <property type="entry name" value="Helicase_ATP-bd"/>
</dbReference>
<dbReference type="Gene3D" id="3.40.50.300">
    <property type="entry name" value="P-loop containing nucleotide triphosphate hydrolases"/>
    <property type="match status" value="2"/>
</dbReference>
<dbReference type="SMART" id="SM00490">
    <property type="entry name" value="HELICc"/>
    <property type="match status" value="1"/>
</dbReference>
<feature type="region of interest" description="Disordered" evidence="6">
    <location>
        <begin position="387"/>
        <end position="465"/>
    </location>
</feature>
<dbReference type="InterPro" id="IPR027417">
    <property type="entry name" value="P-loop_NTPase"/>
</dbReference>
<dbReference type="Proteomes" id="UP000028488">
    <property type="component" value="Chromosome"/>
</dbReference>
<accession>A0A076EFN1</accession>
<keyword evidence="4" id="KW-0067">ATP-binding</keyword>
<feature type="domain" description="Helicase C-terminal" evidence="8">
    <location>
        <begin position="241"/>
        <end position="387"/>
    </location>
</feature>
<evidence type="ECO:0000256" key="6">
    <source>
        <dbReference type="SAM" id="MobiDB-lite"/>
    </source>
</evidence>
<dbReference type="InterPro" id="IPR050079">
    <property type="entry name" value="DEAD_box_RNA_helicase"/>
</dbReference>
<name>A0A076EFN1_RHOOP</name>
<dbReference type="GO" id="GO:0005524">
    <property type="term" value="F:ATP binding"/>
    <property type="evidence" value="ECO:0007669"/>
    <property type="project" value="UniProtKB-KW"/>
</dbReference>